<reference evidence="2" key="2">
    <citation type="submission" date="2018-10" db="UniProtKB">
        <authorList>
            <consortium name="EnsemblPlants"/>
        </authorList>
    </citation>
    <scope>IDENTIFICATION</scope>
</reference>
<proteinExistence type="predicted"/>
<dbReference type="Gramene" id="TraesCS4B02G352800.1">
    <property type="protein sequence ID" value="TraesCS4B02G352800.1"/>
    <property type="gene ID" value="TraesCS4B02G352800"/>
</dbReference>
<reference evidence="2" key="1">
    <citation type="submission" date="2018-08" db="EMBL/GenBank/DDBJ databases">
        <authorList>
            <person name="Rossello M."/>
        </authorList>
    </citation>
    <scope>NUCLEOTIDE SEQUENCE [LARGE SCALE GENOMIC DNA]</scope>
    <source>
        <strain evidence="2">cv. Chinese Spring</strain>
    </source>
</reference>
<dbReference type="EnsemblPlants" id="TraesCS4B02G352800.1">
    <property type="protein sequence ID" value="TraesCS4B02G352800.1"/>
    <property type="gene ID" value="TraesCS4B02G352800"/>
</dbReference>
<sequence>MAMALRNLVTRMGTPAAAALRPPSVSRGAQAARSRPFSRQVEHEDISKIRAKKKYEFSLFLLEQSEKQLESAKAWTQRFQRADKYLGWTLKVVMPASLVAAIAGSK</sequence>
<evidence type="ECO:0000256" key="1">
    <source>
        <dbReference type="SAM" id="MobiDB-lite"/>
    </source>
</evidence>
<dbReference type="Gramene" id="TraesCLE_scaffold_164521_01G000100.1">
    <property type="protein sequence ID" value="TraesCLE_scaffold_164521_01G000100.1"/>
    <property type="gene ID" value="TraesCLE_scaffold_164521_01G000100"/>
</dbReference>
<dbReference type="Gramene" id="TraesCS4B03G0917200.1">
    <property type="protein sequence ID" value="TraesCS4B03G0917200.1.CDS"/>
    <property type="gene ID" value="TraesCS4B03G0917200"/>
</dbReference>
<dbReference type="SMR" id="A0A3B6IZJ3"/>
<name>A0A3B6IZJ3_WHEAT</name>
<dbReference type="KEGG" id="taes:123089560"/>
<dbReference type="Proteomes" id="UP000019116">
    <property type="component" value="Chromosome 4B"/>
</dbReference>
<feature type="region of interest" description="Disordered" evidence="1">
    <location>
        <begin position="19"/>
        <end position="39"/>
    </location>
</feature>
<dbReference type="Gramene" id="TraesMAC4B03G02397430.1">
    <property type="protein sequence ID" value="TraesMAC4B03G02397430.1"/>
    <property type="gene ID" value="TraesMAC4B03G02397430"/>
</dbReference>
<organism evidence="2">
    <name type="scientific">Triticum aestivum</name>
    <name type="common">Wheat</name>
    <dbReference type="NCBI Taxonomy" id="4565"/>
    <lineage>
        <taxon>Eukaryota</taxon>
        <taxon>Viridiplantae</taxon>
        <taxon>Streptophyta</taxon>
        <taxon>Embryophyta</taxon>
        <taxon>Tracheophyta</taxon>
        <taxon>Spermatophyta</taxon>
        <taxon>Magnoliopsida</taxon>
        <taxon>Liliopsida</taxon>
        <taxon>Poales</taxon>
        <taxon>Poaceae</taxon>
        <taxon>BOP clade</taxon>
        <taxon>Pooideae</taxon>
        <taxon>Triticodae</taxon>
        <taxon>Triticeae</taxon>
        <taxon>Triticinae</taxon>
        <taxon>Triticum</taxon>
    </lineage>
</organism>
<dbReference type="Gramene" id="TraesSTA4B03G02393620.1">
    <property type="protein sequence ID" value="TraesSTA4B03G02393620.1"/>
    <property type="gene ID" value="TraesSTA4B03G02393620"/>
</dbReference>
<dbReference type="Gramene" id="TraesNOR4B03G02416640.1">
    <property type="protein sequence ID" value="TraesNOR4B03G02416640.1"/>
    <property type="gene ID" value="TraesNOR4B03G02416640"/>
</dbReference>
<accession>A0A3B6IZJ3</accession>
<dbReference type="Gramene" id="TraesPARA_EIv1.0_1397980.1">
    <property type="protein sequence ID" value="TraesPARA_EIv1.0_1397980.1.CDS"/>
    <property type="gene ID" value="TraesPARA_EIv1.0_1397980"/>
</dbReference>
<evidence type="ECO:0000313" key="3">
    <source>
        <dbReference type="Proteomes" id="UP000019116"/>
    </source>
</evidence>
<evidence type="ECO:0000313" key="2">
    <source>
        <dbReference type="EnsemblPlants" id="TraesCS4B02G352800.1"/>
    </source>
</evidence>
<dbReference type="Gramene" id="TraesWEE_scaffold_149904_01G000100.1">
    <property type="protein sequence ID" value="TraesWEE_scaffold_149904_01G000100.1"/>
    <property type="gene ID" value="TraesWEE_scaffold_149904_01G000100"/>
</dbReference>
<protein>
    <submittedName>
        <fullName evidence="2">Uncharacterized protein</fullName>
    </submittedName>
</protein>
<dbReference type="RefSeq" id="XP_044367143.1">
    <property type="nucleotide sequence ID" value="XM_044511208.1"/>
</dbReference>
<gene>
    <name evidence="2" type="primary">LOC123089560</name>
</gene>
<dbReference type="Gramene" id="TraesJUL4B03G02417510.1">
    <property type="protein sequence ID" value="TraesJUL4B03G02417510.1"/>
    <property type="gene ID" value="TraesJUL4B03G02417510"/>
</dbReference>
<dbReference type="GeneID" id="123089560"/>
<dbReference type="Gramene" id="TraesSYM4B03G02425920.1">
    <property type="protein sequence ID" value="TraesSYM4B03G02425920.1"/>
    <property type="gene ID" value="TraesSYM4B03G02425920"/>
</dbReference>
<keyword evidence="3" id="KW-1185">Reference proteome</keyword>
<dbReference type="Gramene" id="TraesLAC4B03G02351910.1">
    <property type="protein sequence ID" value="TraesLAC4B03G02351910.1"/>
    <property type="gene ID" value="TraesLAC4B03G02351910"/>
</dbReference>
<dbReference type="Gramene" id="TraesROB_scaffold_115961_01G000100.1">
    <property type="protein sequence ID" value="TraesROB_scaffold_115961_01G000100.1"/>
    <property type="gene ID" value="TraesROB_scaffold_115961_01G000100"/>
</dbReference>
<dbReference type="AlphaFoldDB" id="A0A3B6IZJ3"/>
<dbReference type="Gramene" id="TraesARI4B03G02436160.1">
    <property type="protein sequence ID" value="TraesARI4B03G02436160.1"/>
    <property type="gene ID" value="TraesARI4B03G02436160"/>
</dbReference>
<dbReference type="Gramene" id="TraesJAG4B03G02396180.1">
    <property type="protein sequence ID" value="TraesJAG4B03G02396180.1"/>
    <property type="gene ID" value="TraesJAG4B03G02396180"/>
</dbReference>
<dbReference type="Gramene" id="TraesCAD_scaffold_133662_01G000100.1">
    <property type="protein sequence ID" value="TraesCAD_scaffold_133662_01G000100.1"/>
    <property type="gene ID" value="TraesCAD_scaffold_133662_01G000100"/>
</dbReference>